<protein>
    <submittedName>
        <fullName evidence="2">Tad domain-containing protein</fullName>
    </submittedName>
</protein>
<proteinExistence type="predicted"/>
<keyword evidence="3" id="KW-1185">Reference proteome</keyword>
<organism evidence="2 3">
    <name type="scientific">Sphingomonas daechungensis</name>
    <dbReference type="NCBI Taxonomy" id="1176646"/>
    <lineage>
        <taxon>Bacteria</taxon>
        <taxon>Pseudomonadati</taxon>
        <taxon>Pseudomonadota</taxon>
        <taxon>Alphaproteobacteria</taxon>
        <taxon>Sphingomonadales</taxon>
        <taxon>Sphingomonadaceae</taxon>
        <taxon>Sphingomonas</taxon>
    </lineage>
</organism>
<gene>
    <name evidence="2" type="ORF">H9L15_11675</name>
</gene>
<name>A0ABX6SZM0_9SPHN</name>
<dbReference type="Proteomes" id="UP000516134">
    <property type="component" value="Chromosome"/>
</dbReference>
<evidence type="ECO:0000313" key="3">
    <source>
        <dbReference type="Proteomes" id="UP000516134"/>
    </source>
</evidence>
<dbReference type="RefSeq" id="WP_187714191.1">
    <property type="nucleotide sequence ID" value="NZ_CP060780.1"/>
</dbReference>
<accession>A0ABX6SZM0</accession>
<reference evidence="2 3" key="1">
    <citation type="submission" date="2020-08" db="EMBL/GenBank/DDBJ databases">
        <title>Genome sequence of Sphingomonas daechungensis KACC 18115T.</title>
        <authorList>
            <person name="Hyun D.-W."/>
            <person name="Bae J.-W."/>
        </authorList>
    </citation>
    <scope>NUCLEOTIDE SEQUENCE [LARGE SCALE GENOMIC DNA]</scope>
    <source>
        <strain evidence="2 3">KACC 18115</strain>
    </source>
</reference>
<dbReference type="Pfam" id="PF13400">
    <property type="entry name" value="Tad"/>
    <property type="match status" value="1"/>
</dbReference>
<dbReference type="EMBL" id="CP060780">
    <property type="protein sequence ID" value="QNP42759.1"/>
    <property type="molecule type" value="Genomic_DNA"/>
</dbReference>
<sequence>MISSIKRLWRDRRGNTLAIAGAALPLVLGSAGLASDTIQWTLWKRQIQRAADSAAYAGFTRSHRVSRWEAATI</sequence>
<evidence type="ECO:0000259" key="1">
    <source>
        <dbReference type="Pfam" id="PF13400"/>
    </source>
</evidence>
<dbReference type="InterPro" id="IPR028087">
    <property type="entry name" value="Tad_N"/>
</dbReference>
<feature type="domain" description="Putative Flp pilus-assembly TadG-like N-terminal" evidence="1">
    <location>
        <begin position="14"/>
        <end position="58"/>
    </location>
</feature>
<evidence type="ECO:0000313" key="2">
    <source>
        <dbReference type="EMBL" id="QNP42759.1"/>
    </source>
</evidence>